<feature type="transmembrane region" description="Helical" evidence="9">
    <location>
        <begin position="413"/>
        <end position="432"/>
    </location>
</feature>
<keyword evidence="3" id="KW-0808">Transferase</keyword>
<feature type="region of interest" description="Disordered" evidence="8">
    <location>
        <begin position="442"/>
        <end position="533"/>
    </location>
</feature>
<keyword evidence="11" id="KW-1185">Reference proteome</keyword>
<comment type="subcellular location">
    <subcellularLocation>
        <location evidence="1">Cell membrane</location>
        <topology evidence="1">Multi-pass membrane protein</topology>
    </subcellularLocation>
</comment>
<protein>
    <submittedName>
        <fullName evidence="10">Membrane protein</fullName>
    </submittedName>
</protein>
<comment type="similarity">
    <text evidence="7">Belongs to the glycosyltransferase 87 family.</text>
</comment>
<reference evidence="10 11" key="1">
    <citation type="submission" date="2020-07" db="EMBL/GenBank/DDBJ databases">
        <title>Sequencing the genomes of 1000 actinobacteria strains.</title>
        <authorList>
            <person name="Klenk H.-P."/>
        </authorList>
    </citation>
    <scope>NUCLEOTIDE SEQUENCE [LARGE SCALE GENOMIC DNA]</scope>
    <source>
        <strain evidence="10 11">DSM 44749</strain>
    </source>
</reference>
<dbReference type="PIRSF" id="PIRSF010361">
    <property type="entry name" value="UCP010361"/>
    <property type="match status" value="1"/>
</dbReference>
<feature type="compositionally biased region" description="Low complexity" evidence="8">
    <location>
        <begin position="462"/>
        <end position="474"/>
    </location>
</feature>
<evidence type="ECO:0000313" key="10">
    <source>
        <dbReference type="EMBL" id="NYG02847.1"/>
    </source>
</evidence>
<proteinExistence type="inferred from homology"/>
<evidence type="ECO:0000256" key="1">
    <source>
        <dbReference type="ARBA" id="ARBA00004651"/>
    </source>
</evidence>
<dbReference type="InterPro" id="IPR018584">
    <property type="entry name" value="GT87"/>
</dbReference>
<feature type="transmembrane region" description="Helical" evidence="9">
    <location>
        <begin position="245"/>
        <end position="267"/>
    </location>
</feature>
<organism evidence="10 11">
    <name type="scientific">Pseudonocardia alni</name>
    <name type="common">Amycolata alni</name>
    <dbReference type="NCBI Taxonomy" id="33907"/>
    <lineage>
        <taxon>Bacteria</taxon>
        <taxon>Bacillati</taxon>
        <taxon>Actinomycetota</taxon>
        <taxon>Actinomycetes</taxon>
        <taxon>Pseudonocardiales</taxon>
        <taxon>Pseudonocardiaceae</taxon>
        <taxon>Pseudonocardia</taxon>
    </lineage>
</organism>
<dbReference type="InterPro" id="IPR016570">
    <property type="entry name" value="UCP010361"/>
</dbReference>
<dbReference type="AlphaFoldDB" id="A0A852W1P5"/>
<accession>A0A852W1P5</accession>
<dbReference type="RefSeq" id="WP_179761497.1">
    <property type="nucleotide sequence ID" value="NZ_BAAAJZ010000003.1"/>
</dbReference>
<keyword evidence="4 9" id="KW-0812">Transmembrane</keyword>
<evidence type="ECO:0000256" key="8">
    <source>
        <dbReference type="SAM" id="MobiDB-lite"/>
    </source>
</evidence>
<name>A0A852W1P5_PSEA5</name>
<dbReference type="GO" id="GO:0016758">
    <property type="term" value="F:hexosyltransferase activity"/>
    <property type="evidence" value="ECO:0007669"/>
    <property type="project" value="InterPro"/>
</dbReference>
<evidence type="ECO:0000256" key="6">
    <source>
        <dbReference type="ARBA" id="ARBA00023136"/>
    </source>
</evidence>
<dbReference type="Pfam" id="PF09594">
    <property type="entry name" value="GT87"/>
    <property type="match status" value="1"/>
</dbReference>
<feature type="transmembrane region" description="Helical" evidence="9">
    <location>
        <begin position="135"/>
        <end position="158"/>
    </location>
</feature>
<evidence type="ECO:0000313" key="11">
    <source>
        <dbReference type="Proteomes" id="UP000549695"/>
    </source>
</evidence>
<comment type="caution">
    <text evidence="10">The sequence shown here is derived from an EMBL/GenBank/DDBJ whole genome shotgun (WGS) entry which is preliminary data.</text>
</comment>
<dbReference type="GO" id="GO:0005886">
    <property type="term" value="C:plasma membrane"/>
    <property type="evidence" value="ECO:0007669"/>
    <property type="project" value="UniProtKB-SubCell"/>
</dbReference>
<evidence type="ECO:0000256" key="4">
    <source>
        <dbReference type="ARBA" id="ARBA00022692"/>
    </source>
</evidence>
<evidence type="ECO:0000256" key="9">
    <source>
        <dbReference type="SAM" id="Phobius"/>
    </source>
</evidence>
<evidence type="ECO:0000256" key="2">
    <source>
        <dbReference type="ARBA" id="ARBA00022475"/>
    </source>
</evidence>
<keyword evidence="6 9" id="KW-0472">Membrane</keyword>
<feature type="transmembrane region" description="Helical" evidence="9">
    <location>
        <begin position="312"/>
        <end position="334"/>
    </location>
</feature>
<feature type="compositionally biased region" description="Low complexity" evidence="8">
    <location>
        <begin position="490"/>
        <end position="502"/>
    </location>
</feature>
<gene>
    <name evidence="10" type="ORF">HDA37_003132</name>
</gene>
<feature type="transmembrane region" description="Helical" evidence="9">
    <location>
        <begin position="170"/>
        <end position="200"/>
    </location>
</feature>
<evidence type="ECO:0000256" key="7">
    <source>
        <dbReference type="ARBA" id="ARBA00024033"/>
    </source>
</evidence>
<keyword evidence="5 9" id="KW-1133">Transmembrane helix</keyword>
<evidence type="ECO:0000256" key="3">
    <source>
        <dbReference type="ARBA" id="ARBA00022679"/>
    </source>
</evidence>
<dbReference type="GeneID" id="98052867"/>
<feature type="transmembrane region" description="Helical" evidence="9">
    <location>
        <begin position="206"/>
        <end position="233"/>
    </location>
</feature>
<dbReference type="EMBL" id="JACCCZ010000001">
    <property type="protein sequence ID" value="NYG02847.1"/>
    <property type="molecule type" value="Genomic_DNA"/>
</dbReference>
<evidence type="ECO:0000256" key="5">
    <source>
        <dbReference type="ARBA" id="ARBA00022989"/>
    </source>
</evidence>
<feature type="transmembrane region" description="Helical" evidence="9">
    <location>
        <begin position="381"/>
        <end position="401"/>
    </location>
</feature>
<sequence length="533" mass="58138">MGRHALVGRSRWWTPLRVVLLLAVVVLALGWLGKAACLQQYRTPDGALALDWRNDRQYVAMCYSDTVPLYGLEGLADDAVPYRDAWFETAADGSRTARYMEYPVVTGMFQYLNAQLTDGWQWLAERLPLPTALDVVVYFDVTAIWLAMAWLVVVWAVLMLRPERPWDAALVALSPLVAVHAFTNFDTLTVALATGALLALRRDRPVWAGVLLGIGGAAKLYPLLLLLPVLLVGWRRRADGGLPRAAWTIGAAVLAWVAVNLPVALAWPRGWVEFFLLNRTRPADPDSIWYSLYWFTGWSGFDGPLGDGQSPTVLNTVTAVLMVLAFAAIAWFALRAPRPPAVAELAFLTVSAFLLVNKVWSPQYSLWLVPLAVLALPRWRLLLAWMVVDALVWVPRMFQYLGVANKGLPPEPFLVTVLVRDAVVVALCVLVVRQILRPGTDPGRDPEPVWPVGPRVSRSGMPAATASASAVPARGGRRRRDGGGPGSTGSVGTPRSGDAAGSAGSGRAGRFDRAAAPEPWPSRAARPRRDPAD</sequence>
<dbReference type="Proteomes" id="UP000549695">
    <property type="component" value="Unassembled WGS sequence"/>
</dbReference>
<keyword evidence="2" id="KW-1003">Cell membrane</keyword>